<dbReference type="PANTHER" id="PTHR42894:SF1">
    <property type="entry name" value="N-(5'-PHOSPHORIBOSYL)ANTHRANILATE ISOMERASE"/>
    <property type="match status" value="1"/>
</dbReference>
<dbReference type="EC" id="5.3.1.24" evidence="2"/>
<dbReference type="CDD" id="cd00405">
    <property type="entry name" value="PRAI"/>
    <property type="match status" value="1"/>
</dbReference>
<evidence type="ECO:0000256" key="3">
    <source>
        <dbReference type="ARBA" id="ARBA00022605"/>
    </source>
</evidence>
<evidence type="ECO:0000256" key="4">
    <source>
        <dbReference type="ARBA" id="ARBA00022822"/>
    </source>
</evidence>
<dbReference type="GO" id="GO:0000162">
    <property type="term" value="P:L-tryptophan biosynthetic process"/>
    <property type="evidence" value="ECO:0007669"/>
    <property type="project" value="UniProtKB-UniPathway"/>
</dbReference>
<dbReference type="PANTHER" id="PTHR42894">
    <property type="entry name" value="N-(5'-PHOSPHORIBOSYL)ANTHRANILATE ISOMERASE"/>
    <property type="match status" value="1"/>
</dbReference>
<gene>
    <name evidence="8" type="ORF">S06H3_32141</name>
</gene>
<reference evidence="8" key="1">
    <citation type="journal article" date="2014" name="Front. Microbiol.">
        <title>High frequency of phylogenetically diverse reductive dehalogenase-homologous genes in deep subseafloor sedimentary metagenomes.</title>
        <authorList>
            <person name="Kawai M."/>
            <person name="Futagami T."/>
            <person name="Toyoda A."/>
            <person name="Takaki Y."/>
            <person name="Nishi S."/>
            <person name="Hori S."/>
            <person name="Arai W."/>
            <person name="Tsubouchi T."/>
            <person name="Morono Y."/>
            <person name="Uchiyama I."/>
            <person name="Ito T."/>
            <person name="Fujiyama A."/>
            <person name="Inagaki F."/>
            <person name="Takami H."/>
        </authorList>
    </citation>
    <scope>NUCLEOTIDE SEQUENCE</scope>
    <source>
        <strain evidence="8">Expedition CK06-06</strain>
    </source>
</reference>
<protein>
    <recommendedName>
        <fullName evidence="2">phosphoribosylanthranilate isomerase</fullName>
        <ecNumber evidence="2">5.3.1.24</ecNumber>
    </recommendedName>
</protein>
<dbReference type="InterPro" id="IPR044643">
    <property type="entry name" value="TrpF_fam"/>
</dbReference>
<dbReference type="InterPro" id="IPR013785">
    <property type="entry name" value="Aldolase_TIM"/>
</dbReference>
<comment type="caution">
    <text evidence="8">The sequence shown here is derived from an EMBL/GenBank/DDBJ whole genome shotgun (WGS) entry which is preliminary data.</text>
</comment>
<evidence type="ECO:0000256" key="6">
    <source>
        <dbReference type="ARBA" id="ARBA00023235"/>
    </source>
</evidence>
<sequence length="200" mass="21566">MRNVRVKICGLTREEDLAVTVAAGADAVGFIVGVPSSPRNLTLERAEMLLSQVPIFVDSVVVMAPKSIKQLVEVCEGLKPTAIQIHGKEQLDSSEIREKIKDTRLIKTVYVTEDALNETAIEDSKMFDALLLDSFSKGQYGGTGKVHDWTLSRQIKEAVAPVPVILAGGLKPENVKEAILTVQPYAVDVASGVELSPGVK</sequence>
<evidence type="ECO:0000256" key="1">
    <source>
        <dbReference type="ARBA" id="ARBA00004664"/>
    </source>
</evidence>
<keyword evidence="6" id="KW-0413">Isomerase</keyword>
<keyword evidence="4" id="KW-0822">Tryptophan biosynthesis</keyword>
<evidence type="ECO:0000256" key="5">
    <source>
        <dbReference type="ARBA" id="ARBA00023141"/>
    </source>
</evidence>
<name>X1NJQ3_9ZZZZ</name>
<evidence type="ECO:0000259" key="7">
    <source>
        <dbReference type="Pfam" id="PF00697"/>
    </source>
</evidence>
<evidence type="ECO:0000313" key="8">
    <source>
        <dbReference type="EMBL" id="GAI26995.1"/>
    </source>
</evidence>
<keyword evidence="5" id="KW-0057">Aromatic amino acid biosynthesis</keyword>
<comment type="pathway">
    <text evidence="1">Amino-acid biosynthesis; L-tryptophan biosynthesis; L-tryptophan from chorismate: step 3/5.</text>
</comment>
<feature type="domain" description="N-(5'phosphoribosyl) anthranilate isomerase (PRAI)" evidence="7">
    <location>
        <begin position="6"/>
        <end position="200"/>
    </location>
</feature>
<dbReference type="InterPro" id="IPR001240">
    <property type="entry name" value="PRAI_dom"/>
</dbReference>
<accession>X1NJQ3</accession>
<organism evidence="8">
    <name type="scientific">marine sediment metagenome</name>
    <dbReference type="NCBI Taxonomy" id="412755"/>
    <lineage>
        <taxon>unclassified sequences</taxon>
        <taxon>metagenomes</taxon>
        <taxon>ecological metagenomes</taxon>
    </lineage>
</organism>
<dbReference type="EMBL" id="BARV01019083">
    <property type="protein sequence ID" value="GAI26995.1"/>
    <property type="molecule type" value="Genomic_DNA"/>
</dbReference>
<dbReference type="HAMAP" id="MF_00135">
    <property type="entry name" value="PRAI"/>
    <property type="match status" value="1"/>
</dbReference>
<dbReference type="UniPathway" id="UPA00035">
    <property type="reaction ID" value="UER00042"/>
</dbReference>
<keyword evidence="3" id="KW-0028">Amino-acid biosynthesis</keyword>
<dbReference type="Gene3D" id="3.20.20.70">
    <property type="entry name" value="Aldolase class I"/>
    <property type="match status" value="1"/>
</dbReference>
<dbReference type="SUPFAM" id="SSF51366">
    <property type="entry name" value="Ribulose-phoshate binding barrel"/>
    <property type="match status" value="1"/>
</dbReference>
<evidence type="ECO:0000256" key="2">
    <source>
        <dbReference type="ARBA" id="ARBA00012572"/>
    </source>
</evidence>
<proteinExistence type="inferred from homology"/>
<dbReference type="Pfam" id="PF00697">
    <property type="entry name" value="PRAI"/>
    <property type="match status" value="1"/>
</dbReference>
<feature type="non-terminal residue" evidence="8">
    <location>
        <position position="200"/>
    </location>
</feature>
<dbReference type="GO" id="GO:0004640">
    <property type="term" value="F:phosphoribosylanthranilate isomerase activity"/>
    <property type="evidence" value="ECO:0007669"/>
    <property type="project" value="UniProtKB-EC"/>
</dbReference>
<dbReference type="AlphaFoldDB" id="X1NJQ3"/>
<dbReference type="InterPro" id="IPR011060">
    <property type="entry name" value="RibuloseP-bd_barrel"/>
</dbReference>